<organism evidence="2 3">
    <name type="scientific">Shewanella mangrovi</name>
    <dbReference type="NCBI Taxonomy" id="1515746"/>
    <lineage>
        <taxon>Bacteria</taxon>
        <taxon>Pseudomonadati</taxon>
        <taxon>Pseudomonadota</taxon>
        <taxon>Gammaproteobacteria</taxon>
        <taxon>Alteromonadales</taxon>
        <taxon>Shewanellaceae</taxon>
        <taxon>Shewanella</taxon>
    </lineage>
</organism>
<dbReference type="RefSeq" id="WP_037442143.1">
    <property type="nucleotide sequence ID" value="NZ_JPEO01000005.1"/>
</dbReference>
<dbReference type="STRING" id="1515746.HR45_09300"/>
<dbReference type="OrthoDB" id="6384217at2"/>
<comment type="caution">
    <text evidence="2">The sequence shown here is derived from an EMBL/GenBank/DDBJ whole genome shotgun (WGS) entry which is preliminary data.</text>
</comment>
<dbReference type="EMBL" id="JPEO01000005">
    <property type="protein sequence ID" value="KFZ37610.1"/>
    <property type="molecule type" value="Genomic_DNA"/>
</dbReference>
<evidence type="ECO:0008006" key="4">
    <source>
        <dbReference type="Google" id="ProtNLM"/>
    </source>
</evidence>
<name>A0A094JCG3_9GAMM</name>
<gene>
    <name evidence="2" type="ORF">HR45_09300</name>
</gene>
<keyword evidence="3" id="KW-1185">Reference proteome</keyword>
<protein>
    <recommendedName>
        <fullName evidence="4">PepSY domain-containing protein</fullName>
    </recommendedName>
</protein>
<dbReference type="AlphaFoldDB" id="A0A094JCG3"/>
<feature type="chain" id="PRO_5001905839" description="PepSY domain-containing protein" evidence="1">
    <location>
        <begin position="18"/>
        <end position="172"/>
    </location>
</feature>
<evidence type="ECO:0000256" key="1">
    <source>
        <dbReference type="SAM" id="SignalP"/>
    </source>
</evidence>
<keyword evidence="1" id="KW-0732">Signal</keyword>
<accession>A0A094JCG3</accession>
<sequence length="172" mass="19397">MRWFLAALSLISVTALAAPSYWQQLDNGKLVAPRRLIAKVEQQFPGVITCFHVAEDASSWQYDISLVEPITSIRHQLVFSGSNGQLLHQQDQKLASNDDSLLLAKHLLNKQLSMSNVLNNALRKNNGKLQSAQLDRDLGISYLELRVIDAAGSHRLAYDIDHRRQMPLLKRD</sequence>
<proteinExistence type="predicted"/>
<feature type="signal peptide" evidence="1">
    <location>
        <begin position="1"/>
        <end position="17"/>
    </location>
</feature>
<dbReference type="eggNOG" id="COG3212">
    <property type="taxonomic scope" value="Bacteria"/>
</dbReference>
<reference evidence="2 3" key="1">
    <citation type="submission" date="2014-06" db="EMBL/GenBank/DDBJ databases">
        <title>Shewanella sp. YQH10.</title>
        <authorList>
            <person name="Liu Y."/>
            <person name="Zeng R."/>
        </authorList>
    </citation>
    <scope>NUCLEOTIDE SEQUENCE [LARGE SCALE GENOMIC DNA]</scope>
    <source>
        <strain evidence="2 3">YQH10</strain>
    </source>
</reference>
<dbReference type="Proteomes" id="UP000029264">
    <property type="component" value="Unassembled WGS sequence"/>
</dbReference>
<evidence type="ECO:0000313" key="2">
    <source>
        <dbReference type="EMBL" id="KFZ37610.1"/>
    </source>
</evidence>
<evidence type="ECO:0000313" key="3">
    <source>
        <dbReference type="Proteomes" id="UP000029264"/>
    </source>
</evidence>